<evidence type="ECO:0000313" key="7">
    <source>
        <dbReference type="Proteomes" id="UP000504633"/>
    </source>
</evidence>
<comment type="function">
    <text evidence="1">May be involved in spermatogenesis.</text>
</comment>
<dbReference type="GO" id="GO:0005737">
    <property type="term" value="C:cytoplasm"/>
    <property type="evidence" value="ECO:0007669"/>
    <property type="project" value="UniProtKB-SubCell"/>
</dbReference>
<evidence type="ECO:0000313" key="8">
    <source>
        <dbReference type="RefSeq" id="XP_023172247.1"/>
    </source>
</evidence>
<dbReference type="PANTHER" id="PTHR33588:SF1">
    <property type="entry name" value="CILIA- AND FLAGELLA-ASSOCIATED PROTEIN 299"/>
    <property type="match status" value="1"/>
</dbReference>
<evidence type="ECO:0000256" key="1">
    <source>
        <dbReference type="ARBA" id="ARBA00003056"/>
    </source>
</evidence>
<keyword evidence="7" id="KW-1185">Reference proteome</keyword>
<reference evidence="8" key="1">
    <citation type="submission" date="2025-08" db="UniProtKB">
        <authorList>
            <consortium name="RefSeq"/>
        </authorList>
    </citation>
    <scope>IDENTIFICATION</scope>
    <source>
        <strain evidence="8">15085-1641.00</strain>
        <tissue evidence="8">Whole body</tissue>
    </source>
</reference>
<keyword evidence="5" id="KW-0963">Cytoplasm</keyword>
<dbReference type="Pfam" id="PF14713">
    <property type="entry name" value="DUF4464"/>
    <property type="match status" value="1"/>
</dbReference>
<accession>A0A6J1M021</accession>
<protein>
    <recommendedName>
        <fullName evidence="4">Cilia- and flagella-associated protein 299</fullName>
    </recommendedName>
</protein>
<dbReference type="OMA" id="MLGATNW"/>
<dbReference type="Proteomes" id="UP000504633">
    <property type="component" value="Unplaced"/>
</dbReference>
<keyword evidence="6" id="KW-0539">Nucleus</keyword>
<dbReference type="KEGG" id="dhe:111600399"/>
<comment type="subcellular location">
    <subcellularLocation>
        <location evidence="3">Cytoplasm</location>
    </subcellularLocation>
    <subcellularLocation>
        <location evidence="2">Nucleus</location>
    </subcellularLocation>
</comment>
<dbReference type="GeneID" id="111600399"/>
<dbReference type="OrthoDB" id="2136125at2759"/>
<sequence length="235" mass="27263">MALLGDFNVLKFNNYADYLLSFTKIDEYRYLNSKAVANAVIKLGYRTNTIIYEEDEFYELRRNLLMLLNPKHETTNLFSTYLKSTDPAIVALAHREAPNIQKKLSTIILLQLRQRSGFDISGYIDYEDSLSACAQHKLGAINWRAIFEGRSMLRPTQDHLSFYDWHSGKISFNNSRNYCIIHSSGSLMFMHKGDHKFIPVTTADNLYKDNVKRTYYTSPIYGCVILYDHIVRKAT</sequence>
<proteinExistence type="predicted"/>
<evidence type="ECO:0000256" key="3">
    <source>
        <dbReference type="ARBA" id="ARBA00004496"/>
    </source>
</evidence>
<dbReference type="GO" id="GO:0005634">
    <property type="term" value="C:nucleus"/>
    <property type="evidence" value="ECO:0007669"/>
    <property type="project" value="UniProtKB-SubCell"/>
</dbReference>
<dbReference type="AlphaFoldDB" id="A0A6J1M021"/>
<evidence type="ECO:0000256" key="2">
    <source>
        <dbReference type="ARBA" id="ARBA00004123"/>
    </source>
</evidence>
<evidence type="ECO:0000256" key="4">
    <source>
        <dbReference type="ARBA" id="ARBA00021436"/>
    </source>
</evidence>
<dbReference type="InterPro" id="IPR027887">
    <property type="entry name" value="DUF4464"/>
</dbReference>
<dbReference type="RefSeq" id="XP_023172247.1">
    <property type="nucleotide sequence ID" value="XM_023316479.2"/>
</dbReference>
<name>A0A6J1M021_DROHY</name>
<dbReference type="PANTHER" id="PTHR33588">
    <property type="entry name" value="CILIA- AND FLAGELLA-ASSOCIATED PROTEIN 299"/>
    <property type="match status" value="1"/>
</dbReference>
<organism evidence="7 8">
    <name type="scientific">Drosophila hydei</name>
    <name type="common">Fruit fly</name>
    <dbReference type="NCBI Taxonomy" id="7224"/>
    <lineage>
        <taxon>Eukaryota</taxon>
        <taxon>Metazoa</taxon>
        <taxon>Ecdysozoa</taxon>
        <taxon>Arthropoda</taxon>
        <taxon>Hexapoda</taxon>
        <taxon>Insecta</taxon>
        <taxon>Pterygota</taxon>
        <taxon>Neoptera</taxon>
        <taxon>Endopterygota</taxon>
        <taxon>Diptera</taxon>
        <taxon>Brachycera</taxon>
        <taxon>Muscomorpha</taxon>
        <taxon>Ephydroidea</taxon>
        <taxon>Drosophilidae</taxon>
        <taxon>Drosophila</taxon>
    </lineage>
</organism>
<gene>
    <name evidence="8" type="primary">LOC111600399</name>
</gene>
<evidence type="ECO:0000256" key="6">
    <source>
        <dbReference type="ARBA" id="ARBA00023242"/>
    </source>
</evidence>
<evidence type="ECO:0000256" key="5">
    <source>
        <dbReference type="ARBA" id="ARBA00022490"/>
    </source>
</evidence>